<dbReference type="GO" id="GO:0008234">
    <property type="term" value="F:cysteine-type peptidase activity"/>
    <property type="evidence" value="ECO:0007669"/>
    <property type="project" value="InterPro"/>
</dbReference>
<proteinExistence type="inferred from homology"/>
<dbReference type="Pfam" id="PF02902">
    <property type="entry name" value="Peptidase_C48"/>
    <property type="match status" value="1"/>
</dbReference>
<dbReference type="PANTHER" id="PTHR48449">
    <property type="entry name" value="DUF1985 DOMAIN-CONTAINING PROTEIN"/>
    <property type="match status" value="1"/>
</dbReference>
<evidence type="ECO:0000256" key="3">
    <source>
        <dbReference type="ARBA" id="ARBA00022801"/>
    </source>
</evidence>
<evidence type="ECO:0000313" key="6">
    <source>
        <dbReference type="EMBL" id="CAH9134039.1"/>
    </source>
</evidence>
<evidence type="ECO:0000256" key="1">
    <source>
        <dbReference type="ARBA" id="ARBA00005234"/>
    </source>
</evidence>
<dbReference type="Gene3D" id="3.40.395.10">
    <property type="entry name" value="Adenoviral Proteinase, Chain A"/>
    <property type="match status" value="1"/>
</dbReference>
<keyword evidence="3" id="KW-0378">Hydrolase</keyword>
<dbReference type="Proteomes" id="UP001152523">
    <property type="component" value="Unassembled WGS sequence"/>
</dbReference>
<keyword evidence="2" id="KW-0645">Protease</keyword>
<evidence type="ECO:0000313" key="7">
    <source>
        <dbReference type="Proteomes" id="UP001152523"/>
    </source>
</evidence>
<feature type="domain" description="Ubiquitin-like protease family profile" evidence="5">
    <location>
        <begin position="629"/>
        <end position="831"/>
    </location>
</feature>
<keyword evidence="7" id="KW-1185">Reference proteome</keyword>
<dbReference type="InterPro" id="IPR038765">
    <property type="entry name" value="Papain-like_cys_pep_sf"/>
</dbReference>
<feature type="compositionally biased region" description="Polar residues" evidence="4">
    <location>
        <begin position="546"/>
        <end position="572"/>
    </location>
</feature>
<protein>
    <recommendedName>
        <fullName evidence="5">Ubiquitin-like protease family profile domain-containing protein</fullName>
    </recommendedName>
</protein>
<accession>A0AAV0FEW3</accession>
<dbReference type="AlphaFoldDB" id="A0AAV0FEW3"/>
<reference evidence="6" key="1">
    <citation type="submission" date="2022-07" db="EMBL/GenBank/DDBJ databases">
        <authorList>
            <person name="Macas J."/>
            <person name="Novak P."/>
            <person name="Neumann P."/>
        </authorList>
    </citation>
    <scope>NUCLEOTIDE SEQUENCE</scope>
</reference>
<evidence type="ECO:0000259" key="5">
    <source>
        <dbReference type="PROSITE" id="PS50600"/>
    </source>
</evidence>
<evidence type="ECO:0000256" key="4">
    <source>
        <dbReference type="SAM" id="MobiDB-lite"/>
    </source>
</evidence>
<dbReference type="GO" id="GO:0006508">
    <property type="term" value="P:proteolysis"/>
    <property type="evidence" value="ECO:0007669"/>
    <property type="project" value="UniProtKB-KW"/>
</dbReference>
<sequence length="869" mass="100683">MKVKNPTVPLLKPVDRPLLVQLSQIQPVTEDKDFCHDLQPQAIDEPSTTTAEIDKIHVPLISAHVDSELFPPMKLTIKNSLRSFQTQMRQCLYDYPELLDEFRRSIFGRYLDIDFIPVPALVWPLLVRLSKMERSSDIWFVLKGVPIRYSIVEFALITGLNCSFLDKDRYEKDYDEHERANFIHCNWPAALRGGRENKVSYKTILHRFKQLCKNLKDNNQGKREEAHREVIRVAILMFIVMVLLGPARRNASVPDWILGKVACSCSLEVFPWGTWAFLESLNSLNKNLQKKLDEIICKKKSRTLCYTGFLLPISILLFECVPDFAKTFAFKDQQSVQASPRICLWKLKRRKKIDHKDVDEALQSVKSVQSILAPDSREAEADWVLSLKPLHEDHLDSELNAYVRHLEKKLVLIPVCSTRSKSRKQEVEFKETPPPKKARVDYPHMGNEVIHELRDYPPTPNNWKGQVDSTAVAKLMEQLVCFENKFDDFRENVLNRLVSIEGHVVLLKRRVSEYDAEKEIHGCTAPDESQKGCVQDLLSMVGFVRPSSQMSDQNKNTNKQVQPSSHTESSQMDCEDVVVITQETGRGQRIKRPSYKQGYRSTMYCQKPKSSAPSNDTLEAFRVFIHKAIEEKREVQCNLYKTSESEGKARRWWTELLTPGGWLGDLHMDEYMFVLRRRVHEEKISHVVVLTEFFSGMCERNARDPIFPEVGERMKEIVDGTYGAPYIKPWKNISFVYFPHNIGRSHWVAIRADFEKGKLTVFDSLRTFMDILALETELIHLRKMFPILAHHCGLGPHTAHRKPLWDVVRPNAPQQITNDCGVFALKFIELDMQRRPFDDLQNNNSKQISLLRLRMAYDICLEYQLSLQV</sequence>
<dbReference type="InterPro" id="IPR015410">
    <property type="entry name" value="DUF1985"/>
</dbReference>
<dbReference type="PROSITE" id="PS50600">
    <property type="entry name" value="ULP_PROTEASE"/>
    <property type="match status" value="1"/>
</dbReference>
<comment type="similarity">
    <text evidence="1">Belongs to the peptidase C48 family.</text>
</comment>
<evidence type="ECO:0000256" key="2">
    <source>
        <dbReference type="ARBA" id="ARBA00022670"/>
    </source>
</evidence>
<comment type="caution">
    <text evidence="6">The sequence shown here is derived from an EMBL/GenBank/DDBJ whole genome shotgun (WGS) entry which is preliminary data.</text>
</comment>
<dbReference type="InterPro" id="IPR003653">
    <property type="entry name" value="Peptidase_C48_C"/>
</dbReference>
<dbReference type="PANTHER" id="PTHR48449:SF1">
    <property type="entry name" value="DUF1985 DOMAIN-CONTAINING PROTEIN"/>
    <property type="match status" value="1"/>
</dbReference>
<dbReference type="Pfam" id="PF09331">
    <property type="entry name" value="DUF1985"/>
    <property type="match status" value="1"/>
</dbReference>
<dbReference type="EMBL" id="CAMAPF010000979">
    <property type="protein sequence ID" value="CAH9134039.1"/>
    <property type="molecule type" value="Genomic_DNA"/>
</dbReference>
<name>A0AAV0FEW3_9ASTE</name>
<organism evidence="6 7">
    <name type="scientific">Cuscuta epithymum</name>
    <dbReference type="NCBI Taxonomy" id="186058"/>
    <lineage>
        <taxon>Eukaryota</taxon>
        <taxon>Viridiplantae</taxon>
        <taxon>Streptophyta</taxon>
        <taxon>Embryophyta</taxon>
        <taxon>Tracheophyta</taxon>
        <taxon>Spermatophyta</taxon>
        <taxon>Magnoliopsida</taxon>
        <taxon>eudicotyledons</taxon>
        <taxon>Gunneridae</taxon>
        <taxon>Pentapetalae</taxon>
        <taxon>asterids</taxon>
        <taxon>lamiids</taxon>
        <taxon>Solanales</taxon>
        <taxon>Convolvulaceae</taxon>
        <taxon>Cuscuteae</taxon>
        <taxon>Cuscuta</taxon>
        <taxon>Cuscuta subgen. Cuscuta</taxon>
    </lineage>
</organism>
<gene>
    <name evidence="6" type="ORF">CEPIT_LOCUS33407</name>
</gene>
<feature type="region of interest" description="Disordered" evidence="4">
    <location>
        <begin position="546"/>
        <end position="573"/>
    </location>
</feature>
<dbReference type="SUPFAM" id="SSF54001">
    <property type="entry name" value="Cysteine proteinases"/>
    <property type="match status" value="1"/>
</dbReference>